<dbReference type="InterPro" id="IPR052511">
    <property type="entry name" value="ATP-dep_Helicase"/>
</dbReference>
<dbReference type="InterPro" id="IPR011545">
    <property type="entry name" value="DEAD/DEAH_box_helicase_dom"/>
</dbReference>
<feature type="domain" description="Helicase ATP-binding" evidence="10">
    <location>
        <begin position="81"/>
        <end position="259"/>
    </location>
</feature>
<dbReference type="NCBIfam" id="TIGR04121">
    <property type="entry name" value="DEXH_lig_assoc"/>
    <property type="match status" value="1"/>
</dbReference>
<keyword evidence="13" id="KW-1185">Reference proteome</keyword>
<dbReference type="PANTHER" id="PTHR47962:SF3">
    <property type="entry name" value="LARGE ATP-DEPENDENT HELICASE-RELATED PROTEIN"/>
    <property type="match status" value="1"/>
</dbReference>
<evidence type="ECO:0000256" key="8">
    <source>
        <dbReference type="ARBA" id="ARBA00023235"/>
    </source>
</evidence>
<dbReference type="InterPro" id="IPR045628">
    <property type="entry name" value="Lhr_WH_dom"/>
</dbReference>
<keyword evidence="7" id="KW-0234">DNA repair</keyword>
<dbReference type="EMBL" id="VLKK01000012">
    <property type="protein sequence ID" value="TWH91808.1"/>
    <property type="molecule type" value="Genomic_DNA"/>
</dbReference>
<evidence type="ECO:0000313" key="13">
    <source>
        <dbReference type="Proteomes" id="UP000316624"/>
    </source>
</evidence>
<evidence type="ECO:0000256" key="2">
    <source>
        <dbReference type="ARBA" id="ARBA00022763"/>
    </source>
</evidence>
<keyword evidence="2" id="KW-0227">DNA damage</keyword>
<dbReference type="AlphaFoldDB" id="A0A562K8R5"/>
<dbReference type="PROSITE" id="PS51192">
    <property type="entry name" value="HELICASE_ATP_BIND_1"/>
    <property type="match status" value="1"/>
</dbReference>
<dbReference type="InterPro" id="IPR014001">
    <property type="entry name" value="Helicase_ATP-bd"/>
</dbReference>
<dbReference type="Pfam" id="PF00271">
    <property type="entry name" value="Helicase_C"/>
    <property type="match status" value="1"/>
</dbReference>
<dbReference type="Pfam" id="PF19306">
    <property type="entry name" value="WHD_Lhr"/>
    <property type="match status" value="1"/>
</dbReference>
<dbReference type="GO" id="GO:0004386">
    <property type="term" value="F:helicase activity"/>
    <property type="evidence" value="ECO:0007669"/>
    <property type="project" value="UniProtKB-KW"/>
</dbReference>
<comment type="similarity">
    <text evidence="9">Belongs to the Lhr helicase family. Lhr-Core subfamily.</text>
</comment>
<organism evidence="12 13">
    <name type="scientific">Sphingobium wenxiniae (strain DSM 21828 / CGMCC 1.7748 / JZ-1)</name>
    <dbReference type="NCBI Taxonomy" id="595605"/>
    <lineage>
        <taxon>Bacteria</taxon>
        <taxon>Pseudomonadati</taxon>
        <taxon>Pseudomonadota</taxon>
        <taxon>Alphaproteobacteria</taxon>
        <taxon>Sphingomonadales</taxon>
        <taxon>Sphingomonadaceae</taxon>
        <taxon>Sphingobium</taxon>
    </lineage>
</organism>
<evidence type="ECO:0000313" key="12">
    <source>
        <dbReference type="EMBL" id="TWH91808.1"/>
    </source>
</evidence>
<keyword evidence="3" id="KW-0378">Hydrolase</keyword>
<dbReference type="SMART" id="SM00487">
    <property type="entry name" value="DEXDc"/>
    <property type="match status" value="1"/>
</dbReference>
<accession>A0A562K8R5</accession>
<evidence type="ECO:0000256" key="7">
    <source>
        <dbReference type="ARBA" id="ARBA00023204"/>
    </source>
</evidence>
<evidence type="ECO:0000259" key="10">
    <source>
        <dbReference type="PROSITE" id="PS51192"/>
    </source>
</evidence>
<proteinExistence type="inferred from homology"/>
<gene>
    <name evidence="12" type="ORF">IQ35_02954</name>
</gene>
<keyword evidence="6" id="KW-0238">DNA-binding</keyword>
<dbReference type="SUPFAM" id="SSF52540">
    <property type="entry name" value="P-loop containing nucleoside triphosphate hydrolases"/>
    <property type="match status" value="1"/>
</dbReference>
<evidence type="ECO:0000256" key="5">
    <source>
        <dbReference type="ARBA" id="ARBA00022840"/>
    </source>
</evidence>
<dbReference type="InterPro" id="IPR013701">
    <property type="entry name" value="Lhr-like_DEAD/DEAH_assoc"/>
</dbReference>
<feature type="domain" description="Helicase C-terminal" evidence="11">
    <location>
        <begin position="292"/>
        <end position="435"/>
    </location>
</feature>
<evidence type="ECO:0000256" key="4">
    <source>
        <dbReference type="ARBA" id="ARBA00022806"/>
    </source>
</evidence>
<keyword evidence="8" id="KW-0413">Isomerase</keyword>
<dbReference type="PIRSF" id="PIRSF037307">
    <property type="entry name" value="Lhr-like_helic_prd"/>
    <property type="match status" value="1"/>
</dbReference>
<keyword evidence="4 12" id="KW-0347">Helicase</keyword>
<keyword evidence="5" id="KW-0067">ATP-binding</keyword>
<dbReference type="GO" id="GO:0003677">
    <property type="term" value="F:DNA binding"/>
    <property type="evidence" value="ECO:0007669"/>
    <property type="project" value="UniProtKB-KW"/>
</dbReference>
<dbReference type="PROSITE" id="PS51194">
    <property type="entry name" value="HELICASE_CTER"/>
    <property type="match status" value="1"/>
</dbReference>
<evidence type="ECO:0000259" key="11">
    <source>
        <dbReference type="PROSITE" id="PS51194"/>
    </source>
</evidence>
<dbReference type="GO" id="GO:0006281">
    <property type="term" value="P:DNA repair"/>
    <property type="evidence" value="ECO:0007669"/>
    <property type="project" value="UniProtKB-KW"/>
</dbReference>
<evidence type="ECO:0000256" key="3">
    <source>
        <dbReference type="ARBA" id="ARBA00022801"/>
    </source>
</evidence>
<dbReference type="InterPro" id="IPR017170">
    <property type="entry name" value="Lhr-like"/>
</dbReference>
<reference evidence="12 13" key="1">
    <citation type="journal article" date="2015" name="Stand. Genomic Sci.">
        <title>Genomic Encyclopedia of Bacterial and Archaeal Type Strains, Phase III: the genomes of soil and plant-associated and newly described type strains.</title>
        <authorList>
            <person name="Whitman W.B."/>
            <person name="Woyke T."/>
            <person name="Klenk H.P."/>
            <person name="Zhou Y."/>
            <person name="Lilburn T.G."/>
            <person name="Beck B.J."/>
            <person name="De Vos P."/>
            <person name="Vandamme P."/>
            <person name="Eisen J.A."/>
            <person name="Garrity G."/>
            <person name="Hugenholtz P."/>
            <person name="Kyrpides N.C."/>
        </authorList>
    </citation>
    <scope>NUCLEOTIDE SEQUENCE [LARGE SCALE GENOMIC DNA]</scope>
    <source>
        <strain evidence="12 13">CGMCC 1.7748</strain>
    </source>
</reference>
<dbReference type="InterPro" id="IPR026362">
    <property type="entry name" value="DEXH_lig_assoc"/>
</dbReference>
<dbReference type="Pfam" id="PF08494">
    <property type="entry name" value="DEAD_assoc"/>
    <property type="match status" value="1"/>
</dbReference>
<evidence type="ECO:0000256" key="9">
    <source>
        <dbReference type="ARBA" id="ARBA00093467"/>
    </source>
</evidence>
<dbReference type="Gene3D" id="3.40.50.300">
    <property type="entry name" value="P-loop containing nucleotide triphosphate hydrolases"/>
    <property type="match status" value="2"/>
</dbReference>
<dbReference type="GO" id="GO:0005524">
    <property type="term" value="F:ATP binding"/>
    <property type="evidence" value="ECO:0007669"/>
    <property type="project" value="UniProtKB-KW"/>
</dbReference>
<dbReference type="InterPro" id="IPR001650">
    <property type="entry name" value="Helicase_C-like"/>
</dbReference>
<keyword evidence="1" id="KW-0547">Nucleotide-binding</keyword>
<evidence type="ECO:0000256" key="6">
    <source>
        <dbReference type="ARBA" id="ARBA00023125"/>
    </source>
</evidence>
<dbReference type="PANTHER" id="PTHR47962">
    <property type="entry name" value="ATP-DEPENDENT HELICASE LHR-RELATED-RELATED"/>
    <property type="match status" value="1"/>
</dbReference>
<sequence length="856" mass="95536">MRRLERRCHGASVTHEDAKEPEARRNIISSDGIIILFVAAGSDRAVAPSYISIMDARLPDPLERWFADRGWTPRRHQRDMLEAARRGEHTLLVAPTGAGKTLAGFLPTLTDLIEKPADGLHTLYVSPLKALAVDVRRNLLTPIEEMDLPIRVETRTGDTPSDRKARQRARPPQILLTTPESLSLLLSYPDSFLMFADLKTVIIDEVHAFATQKRGDLLNLSLSRLQAIHPGLRRVALSATVADVDAYRAWLAPDGDINAVTPVIGEQGADPHVTILIPEGSVPWSGHSGKYAAKQVMAEIERRQTTLVFCNTRGLAELIFQSLWSVNDANLPIAIHHGSLSIEARRKVESAMAAGRLRALVATASLDLGVDWGNVDCVIQMGAPKGSSRLLQRIGRANHRLDTPSEAILIPGNRFEYLEARAALDAVESGERDSDDFRPGSLDVLAQHVMAMACAAPFREEELLTEVRSAMPYGALTDEAFAHVLHFIEGGGYALRAYDRFKRLTREQDGTWRVSHPRFIQQHRMNAGIIVDQPVLDVRFANGRKLGTVEEGFAATLRPGDSFFFSGMALETVRMDTADLIVRATSKQARIPSWGGTRMAMSTRLADRVRRFLAQPEEWHRFPKDVRDWLEMQKYRSALPQPGQLLIETFPHEGRHYLVCYSFEGWNAHQSLGMLLTRRMDAQGLMPMGFVSNDYALAVYGLKPVTDPQSLFSADILDHEFVEWVEQSSLLKRAFRDVAVISGLIERQHPGKRKTGRQVTFSTDLIYDVLRKYQPDHLLLKAAWADARARMTDVGRLGDLIDRAASTMLHMPLERVSPLAVPVLILIGREQVAQHDVEDALLMEAEALIEEAMRAD</sequence>
<dbReference type="GO" id="GO:0016887">
    <property type="term" value="F:ATP hydrolysis activity"/>
    <property type="evidence" value="ECO:0007669"/>
    <property type="project" value="TreeGrafter"/>
</dbReference>
<dbReference type="CDD" id="cd17922">
    <property type="entry name" value="DEXHc_LHR-like"/>
    <property type="match status" value="1"/>
</dbReference>
<comment type="caution">
    <text evidence="12">The sequence shown here is derived from an EMBL/GenBank/DDBJ whole genome shotgun (WGS) entry which is preliminary data.</text>
</comment>
<dbReference type="SMART" id="SM00490">
    <property type="entry name" value="HELICc"/>
    <property type="match status" value="1"/>
</dbReference>
<dbReference type="Proteomes" id="UP000316624">
    <property type="component" value="Unassembled WGS sequence"/>
</dbReference>
<evidence type="ECO:0000256" key="1">
    <source>
        <dbReference type="ARBA" id="ARBA00022741"/>
    </source>
</evidence>
<dbReference type="InterPro" id="IPR027417">
    <property type="entry name" value="P-loop_NTPase"/>
</dbReference>
<dbReference type="Pfam" id="PF00270">
    <property type="entry name" value="DEAD"/>
    <property type="match status" value="1"/>
</dbReference>
<protein>
    <submittedName>
        <fullName evidence="12">ATP-dependent Lhr-like helicase</fullName>
    </submittedName>
</protein>
<name>A0A562K8R5_SPHWJ</name>